<dbReference type="AlphaFoldDB" id="A0A7J9FC67"/>
<dbReference type="PANTHER" id="PTHR46033">
    <property type="entry name" value="PROTEIN MAIN-LIKE 2"/>
    <property type="match status" value="1"/>
</dbReference>
<evidence type="ECO:0008006" key="4">
    <source>
        <dbReference type="Google" id="ProtNLM"/>
    </source>
</evidence>
<feature type="non-terminal residue" evidence="2">
    <location>
        <position position="1"/>
    </location>
</feature>
<evidence type="ECO:0000256" key="1">
    <source>
        <dbReference type="SAM" id="MobiDB-lite"/>
    </source>
</evidence>
<feature type="region of interest" description="Disordered" evidence="1">
    <location>
        <begin position="271"/>
        <end position="309"/>
    </location>
</feature>
<dbReference type="EMBL" id="JABEZW010000013">
    <property type="protein sequence ID" value="MBA0782857.1"/>
    <property type="molecule type" value="Genomic_DNA"/>
</dbReference>
<dbReference type="Proteomes" id="UP000593568">
    <property type="component" value="Unassembled WGS sequence"/>
</dbReference>
<dbReference type="PANTHER" id="PTHR46033:SF8">
    <property type="entry name" value="PROTEIN MAINTENANCE OF MERISTEMS-LIKE"/>
    <property type="match status" value="1"/>
</dbReference>
<name>A0A7J9FC67_9ROSI</name>
<proteinExistence type="predicted"/>
<comment type="caution">
    <text evidence="2">The sequence shown here is derived from an EMBL/GenBank/DDBJ whole genome shotgun (WGS) entry which is preliminary data.</text>
</comment>
<organism evidence="2 3">
    <name type="scientific">Gossypium trilobum</name>
    <dbReference type="NCBI Taxonomy" id="34281"/>
    <lineage>
        <taxon>Eukaryota</taxon>
        <taxon>Viridiplantae</taxon>
        <taxon>Streptophyta</taxon>
        <taxon>Embryophyta</taxon>
        <taxon>Tracheophyta</taxon>
        <taxon>Spermatophyta</taxon>
        <taxon>Magnoliopsida</taxon>
        <taxon>eudicotyledons</taxon>
        <taxon>Gunneridae</taxon>
        <taxon>Pentapetalae</taxon>
        <taxon>rosids</taxon>
        <taxon>malvids</taxon>
        <taxon>Malvales</taxon>
        <taxon>Malvaceae</taxon>
        <taxon>Malvoideae</taxon>
        <taxon>Gossypium</taxon>
    </lineage>
</organism>
<reference evidence="2 3" key="1">
    <citation type="journal article" date="2019" name="Genome Biol. Evol.">
        <title>Insights into the evolution of the New World diploid cottons (Gossypium, subgenus Houzingenia) based on genome sequencing.</title>
        <authorList>
            <person name="Grover C.E."/>
            <person name="Arick M.A. 2nd"/>
            <person name="Thrash A."/>
            <person name="Conover J.L."/>
            <person name="Sanders W.S."/>
            <person name="Peterson D.G."/>
            <person name="Frelichowski J.E."/>
            <person name="Scheffler J.A."/>
            <person name="Scheffler B.E."/>
            <person name="Wendel J.F."/>
        </authorList>
    </citation>
    <scope>NUCLEOTIDE SEQUENCE [LARGE SCALE GENOMIC DNA]</scope>
    <source>
        <strain evidence="2">8</strain>
        <tissue evidence="2">Leaf</tissue>
    </source>
</reference>
<dbReference type="GO" id="GO:0010073">
    <property type="term" value="P:meristem maintenance"/>
    <property type="evidence" value="ECO:0007669"/>
    <property type="project" value="InterPro"/>
</dbReference>
<gene>
    <name evidence="2" type="ORF">Gotri_000678</name>
</gene>
<dbReference type="InterPro" id="IPR044824">
    <property type="entry name" value="MAIN-like"/>
</dbReference>
<protein>
    <recommendedName>
        <fullName evidence="4">Aminotransferase-like plant mobile domain-containing protein</fullName>
    </recommendedName>
</protein>
<accession>A0A7J9FC67</accession>
<sequence>ARGVSWTRNSQARWWRGGDPRCTHFIFHAASVLLLWKTRSIQSADWGAVCGDFLGVALEMIYEGRIKMAWIRKNFVELVEDSTETQRERYTQAYMLQIIGGILMPDKSKNLVHLRIFCAGDIVPEDVSTDATRKNQNWWLPFTTTIISSVPVSIFMSSSKLPVYIPTRNNFEWTPYEDPTIQEVIPKNSNAWHMKVSLVVYATMEMHKTDRLVFHSQHINMWNNWHNFLPTRKPITVLELACDLEYMSWFRIHGKPYLYGEEATCQHPCMSRSQRPLLNPRAGEASPSSAPTQEPTSMASTSMPTPPSI</sequence>
<evidence type="ECO:0000313" key="3">
    <source>
        <dbReference type="Proteomes" id="UP000593568"/>
    </source>
</evidence>
<keyword evidence="3" id="KW-1185">Reference proteome</keyword>
<evidence type="ECO:0000313" key="2">
    <source>
        <dbReference type="EMBL" id="MBA0782857.1"/>
    </source>
</evidence>